<dbReference type="InterPro" id="IPR032675">
    <property type="entry name" value="LRR_dom_sf"/>
</dbReference>
<gene>
    <name evidence="1" type="ORF">SPRG_09320</name>
</gene>
<protein>
    <recommendedName>
        <fullName evidence="3">F-box domain-containing protein</fullName>
    </recommendedName>
</protein>
<dbReference type="AlphaFoldDB" id="A0A067C3L7"/>
<dbReference type="Proteomes" id="UP000030745">
    <property type="component" value="Unassembled WGS sequence"/>
</dbReference>
<evidence type="ECO:0008006" key="3">
    <source>
        <dbReference type="Google" id="ProtNLM"/>
    </source>
</evidence>
<accession>A0A067C3L7</accession>
<dbReference type="SUPFAM" id="SSF52047">
    <property type="entry name" value="RNI-like"/>
    <property type="match status" value="1"/>
</dbReference>
<dbReference type="OMA" id="AICHSTE"/>
<sequence>MTTDNRAAMWLLPPIALQILHYLDDADDAFAFLTAAPDCSLDDALDALRTLLAMDSEFSLWPTAHIASLDKAYNVSPSVVMMALSLFKKIDLGFCEDASTSIRRNTELPPTTTVSAYVNHNATSLRAALGKWLPNLEDLEVVSRNDPDFAPLANDNLSACHGLRALTIHQDEVLDQATLDAVLAAVIATCPNIERICVELSKLSFMSDCTSLLAWLALPTARHLTLDCIDFHVELGAELATAMLDPSTALETIELSEAPNLTRAILSPSSPPLPPQLRHLTICDYTMDNDDALHDVFYDDYDAPLTFGNSDVAALAAKIANSRLESLVLGPQYPSDLTPVVNILPQLPTLTKLALQEVHLASFPPLVQLLYLELRFVTFPDEAVESLATLLGSSPKLVHLDLSYSELTDYQVETILRALPHWLSHRGTTCNVALPIMTEASATALIAALAKTRNSHRVTCLIATSGLSLHYKKQLVAALASTSRMALCILGADRFEFVALEAYGRQHQLTIAYRKESTTAAKECWFHSPHCWTINS</sequence>
<dbReference type="GeneID" id="24131490"/>
<name>A0A067C3L7_SAPPC</name>
<reference evidence="1 2" key="1">
    <citation type="journal article" date="2013" name="PLoS Genet.">
        <title>Distinctive expansion of potential virulence genes in the genome of the oomycete fish pathogen Saprolegnia parasitica.</title>
        <authorList>
            <person name="Jiang R.H."/>
            <person name="de Bruijn I."/>
            <person name="Haas B.J."/>
            <person name="Belmonte R."/>
            <person name="Lobach L."/>
            <person name="Christie J."/>
            <person name="van den Ackerveken G."/>
            <person name="Bottin A."/>
            <person name="Bulone V."/>
            <person name="Diaz-Moreno S.M."/>
            <person name="Dumas B."/>
            <person name="Fan L."/>
            <person name="Gaulin E."/>
            <person name="Govers F."/>
            <person name="Grenville-Briggs L.J."/>
            <person name="Horner N.R."/>
            <person name="Levin J.Z."/>
            <person name="Mammella M."/>
            <person name="Meijer H.J."/>
            <person name="Morris P."/>
            <person name="Nusbaum C."/>
            <person name="Oome S."/>
            <person name="Phillips A.J."/>
            <person name="van Rooyen D."/>
            <person name="Rzeszutek E."/>
            <person name="Saraiva M."/>
            <person name="Secombes C.J."/>
            <person name="Seidl M.F."/>
            <person name="Snel B."/>
            <person name="Stassen J.H."/>
            <person name="Sykes S."/>
            <person name="Tripathy S."/>
            <person name="van den Berg H."/>
            <person name="Vega-Arreguin J.C."/>
            <person name="Wawra S."/>
            <person name="Young S.K."/>
            <person name="Zeng Q."/>
            <person name="Dieguez-Uribeondo J."/>
            <person name="Russ C."/>
            <person name="Tyler B.M."/>
            <person name="van West P."/>
        </authorList>
    </citation>
    <scope>NUCLEOTIDE SEQUENCE [LARGE SCALE GENOMIC DNA]</scope>
    <source>
        <strain evidence="1 2">CBS 223.65</strain>
    </source>
</reference>
<dbReference type="EMBL" id="KK583232">
    <property type="protein sequence ID" value="KDO25379.1"/>
    <property type="molecule type" value="Genomic_DNA"/>
</dbReference>
<dbReference type="Gene3D" id="3.80.10.10">
    <property type="entry name" value="Ribonuclease Inhibitor"/>
    <property type="match status" value="2"/>
</dbReference>
<proteinExistence type="predicted"/>
<dbReference type="VEuPathDB" id="FungiDB:SPRG_09320"/>
<keyword evidence="2" id="KW-1185">Reference proteome</keyword>
<evidence type="ECO:0000313" key="2">
    <source>
        <dbReference type="Proteomes" id="UP000030745"/>
    </source>
</evidence>
<evidence type="ECO:0000313" key="1">
    <source>
        <dbReference type="EMBL" id="KDO25379.1"/>
    </source>
</evidence>
<dbReference type="KEGG" id="spar:SPRG_09320"/>
<organism evidence="1 2">
    <name type="scientific">Saprolegnia parasitica (strain CBS 223.65)</name>
    <dbReference type="NCBI Taxonomy" id="695850"/>
    <lineage>
        <taxon>Eukaryota</taxon>
        <taxon>Sar</taxon>
        <taxon>Stramenopiles</taxon>
        <taxon>Oomycota</taxon>
        <taxon>Saprolegniomycetes</taxon>
        <taxon>Saprolegniales</taxon>
        <taxon>Saprolegniaceae</taxon>
        <taxon>Saprolegnia</taxon>
    </lineage>
</organism>
<dbReference type="RefSeq" id="XP_012203807.1">
    <property type="nucleotide sequence ID" value="XM_012348417.1"/>
</dbReference>